<dbReference type="AlphaFoldDB" id="A0A645AG76"/>
<reference evidence="3" key="1">
    <citation type="submission" date="2019-08" db="EMBL/GenBank/DDBJ databases">
        <authorList>
            <person name="Kucharzyk K."/>
            <person name="Murdoch R.W."/>
            <person name="Higgins S."/>
            <person name="Loffler F."/>
        </authorList>
    </citation>
    <scope>NUCLEOTIDE SEQUENCE</scope>
</reference>
<dbReference type="SUPFAM" id="SSF56784">
    <property type="entry name" value="HAD-like"/>
    <property type="match status" value="1"/>
</dbReference>
<dbReference type="EMBL" id="VSSQ01013752">
    <property type="protein sequence ID" value="MPM52200.1"/>
    <property type="molecule type" value="Genomic_DNA"/>
</dbReference>
<sequence>MKPTILIDMDDTLLSNPFDIFMPAYFKLLGAALADRIDPKVMLTQLLKSTEDMIHNDDFRVTLEDKFAEHFFPALNLDRDDTLTVLDAFYASEFEKLRPITAPRPEAIALVRTCQQRGYTVAVATNPLFPRTAMLSRLRWGELPLSVYAFPIVTAYESFHFAKPNPAYYAEILAQLGWPEGPVLMIGNSLSDDIFPAASLGIKTYYLNNTPEKEAPLAQGTLSECLPWLDSAVKDNHFSLNYNDLPSILAYLRASPAAIQTLLSTCPEMLLNQRPQENEWSIQEVICHLRDVDGDVNLPRFTAILQQGKSFIPAIDTDAWATERDYRSQSYPHAWQEYLSNRKQLIDLVVTIQPADLQKSVNHSVFGPTTVAELLKFIVIHDQNHVRQVKANLAALS</sequence>
<dbReference type="Gene3D" id="1.20.120.450">
    <property type="entry name" value="dinb family like domain"/>
    <property type="match status" value="1"/>
</dbReference>
<dbReference type="Pfam" id="PF12867">
    <property type="entry name" value="DinB_2"/>
    <property type="match status" value="1"/>
</dbReference>
<evidence type="ECO:0000313" key="3">
    <source>
        <dbReference type="EMBL" id="MPM52200.1"/>
    </source>
</evidence>
<dbReference type="InterPro" id="IPR034660">
    <property type="entry name" value="DinB/YfiT-like"/>
</dbReference>
<keyword evidence="1" id="KW-0378">Hydrolase</keyword>
<dbReference type="InterPro" id="IPR024775">
    <property type="entry name" value="DinB-like"/>
</dbReference>
<dbReference type="Gene3D" id="3.40.50.1000">
    <property type="entry name" value="HAD superfamily/HAD-like"/>
    <property type="match status" value="1"/>
</dbReference>
<feature type="domain" description="DinB-like" evidence="2">
    <location>
        <begin position="252"/>
        <end position="389"/>
    </location>
</feature>
<dbReference type="PANTHER" id="PTHR43316">
    <property type="entry name" value="HYDROLASE, HALOACID DELAHOGENASE-RELATED"/>
    <property type="match status" value="1"/>
</dbReference>
<dbReference type="Pfam" id="PF00702">
    <property type="entry name" value="Hydrolase"/>
    <property type="match status" value="1"/>
</dbReference>
<dbReference type="InterPro" id="IPR023214">
    <property type="entry name" value="HAD_sf"/>
</dbReference>
<gene>
    <name evidence="3" type="ORF">SDC9_98956</name>
</gene>
<protein>
    <recommendedName>
        <fullName evidence="2">DinB-like domain-containing protein</fullName>
    </recommendedName>
</protein>
<dbReference type="SUPFAM" id="SSF109854">
    <property type="entry name" value="DinB/YfiT-like putative metalloenzymes"/>
    <property type="match status" value="1"/>
</dbReference>
<evidence type="ECO:0000259" key="2">
    <source>
        <dbReference type="Pfam" id="PF12867"/>
    </source>
</evidence>
<dbReference type="SFLD" id="SFLDG01129">
    <property type="entry name" value="C1.5:_HAD__Beta-PGM__Phosphata"/>
    <property type="match status" value="1"/>
</dbReference>
<dbReference type="PANTHER" id="PTHR43316:SF3">
    <property type="entry name" value="HALOACID DEHALOGENASE, TYPE II (AFU_ORTHOLOGUE AFUA_2G07750)-RELATED"/>
    <property type="match status" value="1"/>
</dbReference>
<dbReference type="GO" id="GO:0016787">
    <property type="term" value="F:hydrolase activity"/>
    <property type="evidence" value="ECO:0007669"/>
    <property type="project" value="UniProtKB-KW"/>
</dbReference>
<organism evidence="3">
    <name type="scientific">bioreactor metagenome</name>
    <dbReference type="NCBI Taxonomy" id="1076179"/>
    <lineage>
        <taxon>unclassified sequences</taxon>
        <taxon>metagenomes</taxon>
        <taxon>ecological metagenomes</taxon>
    </lineage>
</organism>
<dbReference type="InterPro" id="IPR051540">
    <property type="entry name" value="S-2-haloacid_dehalogenase"/>
</dbReference>
<proteinExistence type="predicted"/>
<accession>A0A645AG76</accession>
<dbReference type="InterPro" id="IPR036412">
    <property type="entry name" value="HAD-like_sf"/>
</dbReference>
<evidence type="ECO:0000256" key="1">
    <source>
        <dbReference type="ARBA" id="ARBA00022801"/>
    </source>
</evidence>
<comment type="caution">
    <text evidence="3">The sequence shown here is derived from an EMBL/GenBank/DDBJ whole genome shotgun (WGS) entry which is preliminary data.</text>
</comment>
<dbReference type="SFLD" id="SFLDS00003">
    <property type="entry name" value="Haloacid_Dehalogenase"/>
    <property type="match status" value="1"/>
</dbReference>
<name>A0A645AG76_9ZZZZ</name>